<dbReference type="Proteomes" id="UP000765509">
    <property type="component" value="Unassembled WGS sequence"/>
</dbReference>
<dbReference type="AlphaFoldDB" id="A0A9Q3PVH9"/>
<evidence type="ECO:0000313" key="2">
    <source>
        <dbReference type="Proteomes" id="UP000765509"/>
    </source>
</evidence>
<protein>
    <submittedName>
        <fullName evidence="1">Uncharacterized protein</fullName>
    </submittedName>
</protein>
<evidence type="ECO:0000313" key="1">
    <source>
        <dbReference type="EMBL" id="MBW0573877.1"/>
    </source>
</evidence>
<gene>
    <name evidence="1" type="ORF">O181_113592</name>
</gene>
<reference evidence="1" key="1">
    <citation type="submission" date="2021-03" db="EMBL/GenBank/DDBJ databases">
        <title>Draft genome sequence of rust myrtle Austropuccinia psidii MF-1, a brazilian biotype.</title>
        <authorList>
            <person name="Quecine M.C."/>
            <person name="Pachon D.M.R."/>
            <person name="Bonatelli M.L."/>
            <person name="Correr F.H."/>
            <person name="Franceschini L.M."/>
            <person name="Leite T.F."/>
            <person name="Margarido G.R.A."/>
            <person name="Almeida C.A."/>
            <person name="Ferrarezi J.A."/>
            <person name="Labate C.A."/>
        </authorList>
    </citation>
    <scope>NUCLEOTIDE SEQUENCE</scope>
    <source>
        <strain evidence="1">MF-1</strain>
    </source>
</reference>
<dbReference type="OrthoDB" id="3227343at2759"/>
<dbReference type="EMBL" id="AVOT02093004">
    <property type="protein sequence ID" value="MBW0573877.1"/>
    <property type="molecule type" value="Genomic_DNA"/>
</dbReference>
<name>A0A9Q3PVH9_9BASI</name>
<accession>A0A9Q3PVH9</accession>
<proteinExistence type="predicted"/>
<sequence>MAWNTKTMGYTPMTGLHFTRYSTGYTNIQHSTTGRTPFPIEEGWNPRFPVDHLKKDIQMIHPIAKDFHDMGKRLVTQKKDAYLRHKSITRRGKKIVIRNLTSGKGDQVLVSTFHFNNLEGLKKIRDSFFGPFISVILIEKN</sequence>
<organism evidence="1 2">
    <name type="scientific">Austropuccinia psidii MF-1</name>
    <dbReference type="NCBI Taxonomy" id="1389203"/>
    <lineage>
        <taxon>Eukaryota</taxon>
        <taxon>Fungi</taxon>
        <taxon>Dikarya</taxon>
        <taxon>Basidiomycota</taxon>
        <taxon>Pucciniomycotina</taxon>
        <taxon>Pucciniomycetes</taxon>
        <taxon>Pucciniales</taxon>
        <taxon>Sphaerophragmiaceae</taxon>
        <taxon>Austropuccinia</taxon>
    </lineage>
</organism>
<keyword evidence="2" id="KW-1185">Reference proteome</keyword>
<comment type="caution">
    <text evidence="1">The sequence shown here is derived from an EMBL/GenBank/DDBJ whole genome shotgun (WGS) entry which is preliminary data.</text>
</comment>